<evidence type="ECO:0000259" key="1">
    <source>
        <dbReference type="Pfam" id="PF03781"/>
    </source>
</evidence>
<sequence length="276" mass="32102">MKKKYLLTVLAIILLLFINARNNIVLTDFTKVREKTYIYNFEVSIEEYYKFLKDNNYQTELLPDTTVFKDTSVFGTQIIPYGFSKEYFSLKFNKYPAVGISSKQAEQYCKWLFASGKIKGEIKEIRLPNINEHYSALYHQTINVEFEQNGNSMFIQANNNDDNQWTDLNHFDLSKTFFNNMFNENLSGIQDGYVHLCPINAYYKNKIVNLLGNVSEWVYVDSLIVPVGNNFSGELGYCNRLSNPSYCTFDKSLITSNDIWDKPSAKIGFRYVVVMK</sequence>
<dbReference type="Gene3D" id="3.90.1580.10">
    <property type="entry name" value="paralog of FGE (formylglycine-generating enzyme)"/>
    <property type="match status" value="1"/>
</dbReference>
<dbReference type="Proteomes" id="UP000001822">
    <property type="component" value="Chromosome"/>
</dbReference>
<dbReference type="SUPFAM" id="SSF56436">
    <property type="entry name" value="C-type lectin-like"/>
    <property type="match status" value="1"/>
</dbReference>
<dbReference type="InterPro" id="IPR051043">
    <property type="entry name" value="Sulfatase_Mod_Factor_Kinase"/>
</dbReference>
<reference evidence="2 3" key="1">
    <citation type="journal article" date="2007" name="Appl. Environ. Microbiol.">
        <title>Genome sequence of the cellulolytic gliding bacterium Cytophaga hutchinsonii.</title>
        <authorList>
            <person name="Xie G."/>
            <person name="Bruce D.C."/>
            <person name="Challacombe J.F."/>
            <person name="Chertkov O."/>
            <person name="Detter J.C."/>
            <person name="Gilna P."/>
            <person name="Han C.S."/>
            <person name="Lucas S."/>
            <person name="Misra M."/>
            <person name="Myers G.L."/>
            <person name="Richardson P."/>
            <person name="Tapia R."/>
            <person name="Thayer N."/>
            <person name="Thompson L.S."/>
            <person name="Brettin T.S."/>
            <person name="Henrissat B."/>
            <person name="Wilson D.B."/>
            <person name="McBride M.J."/>
        </authorList>
    </citation>
    <scope>NUCLEOTIDE SEQUENCE [LARGE SCALE GENOMIC DNA]</scope>
    <source>
        <strain evidence="3">ATCC 33406 / DSM 1761 / CIP 103989 / NBRC 15051 / NCIMB 9469 / D465</strain>
    </source>
</reference>
<accession>A0A6N4SUQ3</accession>
<name>A0A6N4SUQ3_CYTH3</name>
<evidence type="ECO:0000313" key="2">
    <source>
        <dbReference type="EMBL" id="ABG60204.1"/>
    </source>
</evidence>
<dbReference type="PANTHER" id="PTHR23150">
    <property type="entry name" value="SULFATASE MODIFYING FACTOR 1, 2"/>
    <property type="match status" value="1"/>
</dbReference>
<dbReference type="KEGG" id="chu:CHU_2962"/>
<dbReference type="Pfam" id="PF03781">
    <property type="entry name" value="FGE-sulfatase"/>
    <property type="match status" value="1"/>
</dbReference>
<keyword evidence="3" id="KW-1185">Reference proteome</keyword>
<dbReference type="PANTHER" id="PTHR23150:SF19">
    <property type="entry name" value="FORMYLGLYCINE-GENERATING ENZYME"/>
    <property type="match status" value="1"/>
</dbReference>
<dbReference type="EMBL" id="CP000383">
    <property type="protein sequence ID" value="ABG60204.1"/>
    <property type="molecule type" value="Genomic_DNA"/>
</dbReference>
<feature type="domain" description="Sulfatase-modifying factor enzyme-like" evidence="1">
    <location>
        <begin position="34"/>
        <end position="218"/>
    </location>
</feature>
<dbReference type="RefSeq" id="WP_011586314.1">
    <property type="nucleotide sequence ID" value="NC_008255.1"/>
</dbReference>
<dbReference type="InterPro" id="IPR005532">
    <property type="entry name" value="SUMF_dom"/>
</dbReference>
<gene>
    <name evidence="2" type="ordered locus">CHU_2962</name>
</gene>
<dbReference type="InterPro" id="IPR016187">
    <property type="entry name" value="CTDL_fold"/>
</dbReference>
<dbReference type="AlphaFoldDB" id="A0A6N4SUQ3"/>
<evidence type="ECO:0000313" key="3">
    <source>
        <dbReference type="Proteomes" id="UP000001822"/>
    </source>
</evidence>
<dbReference type="InterPro" id="IPR042095">
    <property type="entry name" value="SUMF_sf"/>
</dbReference>
<protein>
    <recommendedName>
        <fullName evidence="1">Sulfatase-modifying factor enzyme-like domain-containing protein</fullName>
    </recommendedName>
</protein>
<dbReference type="GO" id="GO:0120147">
    <property type="term" value="F:formylglycine-generating oxidase activity"/>
    <property type="evidence" value="ECO:0007669"/>
    <property type="project" value="TreeGrafter"/>
</dbReference>
<proteinExistence type="predicted"/>
<organism evidence="2 3">
    <name type="scientific">Cytophaga hutchinsonii (strain ATCC 33406 / DSM 1761 / CIP 103989 / NBRC 15051 / NCIMB 9469 / D465)</name>
    <dbReference type="NCBI Taxonomy" id="269798"/>
    <lineage>
        <taxon>Bacteria</taxon>
        <taxon>Pseudomonadati</taxon>
        <taxon>Bacteroidota</taxon>
        <taxon>Cytophagia</taxon>
        <taxon>Cytophagales</taxon>
        <taxon>Cytophagaceae</taxon>
        <taxon>Cytophaga</taxon>
    </lineage>
</organism>